<reference evidence="2 3" key="1">
    <citation type="submission" date="2020-08" db="EMBL/GenBank/DDBJ databases">
        <title>Genomic Encyclopedia of Type Strains, Phase IV (KMG-IV): sequencing the most valuable type-strain genomes for metagenomic binning, comparative biology and taxonomic classification.</title>
        <authorList>
            <person name="Goeker M."/>
        </authorList>
    </citation>
    <scope>NUCLEOTIDE SEQUENCE [LARGE SCALE GENOMIC DNA]</scope>
    <source>
        <strain evidence="2 3">DSM 13481</strain>
    </source>
</reference>
<evidence type="ECO:0000313" key="3">
    <source>
        <dbReference type="Proteomes" id="UP000555828"/>
    </source>
</evidence>
<proteinExistence type="predicted"/>
<feature type="transmembrane region" description="Helical" evidence="1">
    <location>
        <begin position="28"/>
        <end position="46"/>
    </location>
</feature>
<gene>
    <name evidence="2" type="ORF">HNP65_000227</name>
</gene>
<name>A0A841GIH9_9BACT</name>
<dbReference type="Proteomes" id="UP000555828">
    <property type="component" value="Unassembled WGS sequence"/>
</dbReference>
<dbReference type="EMBL" id="JACHEX010000001">
    <property type="protein sequence ID" value="MBB6061805.1"/>
    <property type="molecule type" value="Genomic_DNA"/>
</dbReference>
<sequence>MKNENYRKKIEEKERKLKEEIQSYRRRSVYILFFNVFLVVVLFILFNSIKGKDTTIVDGYQIAIKMPSEIYSDEEVQSKVFLINTRNYKRNFVIDRFKFQILRENAPVYNFYYDSTISSTIDKLESILVFDLSREVSLKNLKSGVYTVSVEMYLDGKLIKNTFNFSVKEEILKEITTDPYYSIGENIIPQLVIENKTATTVVLNPTKIEWTLNNKTYTDVFSQEYSLKPGEKMFFESSNIFKINKKGSYNLKCTIYSKSGIETISKNINVIEVPEKSLKDLDLNIYSDEYVVSGKKVNFNFEILNHSEKERYLYFNKVVIIIPKINYSYEVSNVKVLLGRYGGLNLVTLPLVFPAPGKYDVIFKLDAGETISKVLTLQVP</sequence>
<evidence type="ECO:0000256" key="1">
    <source>
        <dbReference type="SAM" id="Phobius"/>
    </source>
</evidence>
<keyword evidence="1" id="KW-0472">Membrane</keyword>
<keyword evidence="1" id="KW-1133">Transmembrane helix</keyword>
<dbReference type="RefSeq" id="WP_184618562.1">
    <property type="nucleotide sequence ID" value="NZ_JACHEX010000001.1"/>
</dbReference>
<organism evidence="2 3">
    <name type="scientific">Thermosipho japonicus</name>
    <dbReference type="NCBI Taxonomy" id="90323"/>
    <lineage>
        <taxon>Bacteria</taxon>
        <taxon>Thermotogati</taxon>
        <taxon>Thermotogota</taxon>
        <taxon>Thermotogae</taxon>
        <taxon>Thermotogales</taxon>
        <taxon>Fervidobacteriaceae</taxon>
        <taxon>Thermosipho</taxon>
    </lineage>
</organism>
<protein>
    <submittedName>
        <fullName evidence="2">Uncharacterized protein</fullName>
    </submittedName>
</protein>
<dbReference type="AlphaFoldDB" id="A0A841GIH9"/>
<evidence type="ECO:0000313" key="2">
    <source>
        <dbReference type="EMBL" id="MBB6061805.1"/>
    </source>
</evidence>
<keyword evidence="3" id="KW-1185">Reference proteome</keyword>
<accession>A0A841GIH9</accession>
<comment type="caution">
    <text evidence="2">The sequence shown here is derived from an EMBL/GenBank/DDBJ whole genome shotgun (WGS) entry which is preliminary data.</text>
</comment>
<keyword evidence="1" id="KW-0812">Transmembrane</keyword>